<reference evidence="2" key="1">
    <citation type="submission" date="2015-04" db="UniProtKB">
        <authorList>
            <consortium name="EnsemblPlants"/>
        </authorList>
    </citation>
    <scope>IDENTIFICATION</scope>
</reference>
<feature type="compositionally biased region" description="Low complexity" evidence="1">
    <location>
        <begin position="241"/>
        <end position="260"/>
    </location>
</feature>
<name>A0A0E0L5J4_ORYPU</name>
<feature type="region of interest" description="Disordered" evidence="1">
    <location>
        <begin position="99"/>
        <end position="318"/>
    </location>
</feature>
<dbReference type="eggNOG" id="ENOG502RYKY">
    <property type="taxonomic scope" value="Eukaryota"/>
</dbReference>
<dbReference type="Pfam" id="PF07797">
    <property type="entry name" value="DUF1639"/>
    <property type="match status" value="1"/>
</dbReference>
<feature type="region of interest" description="Disordered" evidence="1">
    <location>
        <begin position="473"/>
        <end position="496"/>
    </location>
</feature>
<feature type="compositionally biased region" description="Basic and acidic residues" evidence="1">
    <location>
        <begin position="185"/>
        <end position="197"/>
    </location>
</feature>
<feature type="compositionally biased region" description="Low complexity" evidence="1">
    <location>
        <begin position="132"/>
        <end position="142"/>
    </location>
</feature>
<feature type="compositionally biased region" description="Polar residues" evidence="1">
    <location>
        <begin position="285"/>
        <end position="295"/>
    </location>
</feature>
<protein>
    <submittedName>
        <fullName evidence="2">Uncharacterized protein</fullName>
    </submittedName>
</protein>
<evidence type="ECO:0000256" key="1">
    <source>
        <dbReference type="SAM" id="MobiDB-lite"/>
    </source>
</evidence>
<feature type="region of interest" description="Disordered" evidence="1">
    <location>
        <begin position="378"/>
        <end position="405"/>
    </location>
</feature>
<feature type="compositionally biased region" description="Gly residues" evidence="1">
    <location>
        <begin position="207"/>
        <end position="216"/>
    </location>
</feature>
<dbReference type="PANTHER" id="PTHR33130">
    <property type="entry name" value="PUTATIVE (DUF1639)-RELATED"/>
    <property type="match status" value="1"/>
</dbReference>
<dbReference type="Gramene" id="OPUNC05G22850.1">
    <property type="protein sequence ID" value="OPUNC05G22850.1"/>
    <property type="gene ID" value="OPUNC05G22850"/>
</dbReference>
<reference evidence="2" key="2">
    <citation type="submission" date="2018-05" db="EMBL/GenBank/DDBJ databases">
        <title>OpunRS2 (Oryza punctata Reference Sequence Version 2).</title>
        <authorList>
            <person name="Zhang J."/>
            <person name="Kudrna D."/>
            <person name="Lee S."/>
            <person name="Talag J."/>
            <person name="Welchert J."/>
            <person name="Wing R.A."/>
        </authorList>
    </citation>
    <scope>NUCLEOTIDE SEQUENCE [LARGE SCALE GENOMIC DNA]</scope>
</reference>
<keyword evidence="3" id="KW-1185">Reference proteome</keyword>
<feature type="compositionally biased region" description="Basic residues" evidence="1">
    <location>
        <begin position="474"/>
        <end position="484"/>
    </location>
</feature>
<feature type="compositionally biased region" description="Pro residues" evidence="1">
    <location>
        <begin position="159"/>
        <end position="173"/>
    </location>
</feature>
<organism evidence="2">
    <name type="scientific">Oryza punctata</name>
    <name type="common">Red rice</name>
    <dbReference type="NCBI Taxonomy" id="4537"/>
    <lineage>
        <taxon>Eukaryota</taxon>
        <taxon>Viridiplantae</taxon>
        <taxon>Streptophyta</taxon>
        <taxon>Embryophyta</taxon>
        <taxon>Tracheophyta</taxon>
        <taxon>Spermatophyta</taxon>
        <taxon>Magnoliopsida</taxon>
        <taxon>Liliopsida</taxon>
        <taxon>Poales</taxon>
        <taxon>Poaceae</taxon>
        <taxon>BOP clade</taxon>
        <taxon>Oryzoideae</taxon>
        <taxon>Oryzeae</taxon>
        <taxon>Oryzinae</taxon>
        <taxon>Oryza</taxon>
    </lineage>
</organism>
<feature type="region of interest" description="Disordered" evidence="1">
    <location>
        <begin position="342"/>
        <end position="363"/>
    </location>
</feature>
<dbReference type="EnsemblPlants" id="OPUNC05G22850.1">
    <property type="protein sequence ID" value="OPUNC05G22850.1"/>
    <property type="gene ID" value="OPUNC05G22850"/>
</dbReference>
<sequence>MGQNLVLITLSAIGRFYSNTTGSCANHIYTLASRVGRRVGESACDWGETEGGRRGREEGEAIDLMRGSGESVAVARDVASSSPAKPPSALDMMRFQRVSPDCLPLPNGSGGGGGGSRKPVAGPRSSKDDDATAAAADSTRTSPYLAAASASLESKPRTRAPPPPPPAPAPAPPSSSAAAAPGRSPARERDHSHHPSDLSDPTSPSSTGGGGAGGSGSAVPDSAVLLQWGHNKRSRGRRDASASSSAVAAPSPQRRQAAAAGIKIQRRSSAPAEKLMPPPSTTPSRGSTLRVTSSLPARGGGDAHHHGRTALPHHSNHRCSGEFAFVGMLEFDGMMMIRSGEQSAAATKAEKQQQQRPAAHRAAEAGGVVMALAKTDSKYQHHTGHGHGQAADHHGPSSSSKAATAVAQKIELPRIYTTLSRKEKEEDFMAMKGTKLPQRPKKRSKLVEKQVNFVCPGMWLSDVTRSKYIVREKKSTKKQQKYRGLKGMESMESDSE</sequence>
<dbReference type="STRING" id="4537.A0A0E0L5J4"/>
<dbReference type="OMA" id="CSGEFAF"/>
<accession>A0A0E0L5J4</accession>
<proteinExistence type="predicted"/>
<feature type="compositionally biased region" description="Low complexity" evidence="1">
    <location>
        <begin position="174"/>
        <end position="184"/>
    </location>
</feature>
<evidence type="ECO:0000313" key="3">
    <source>
        <dbReference type="Proteomes" id="UP000026962"/>
    </source>
</evidence>
<dbReference type="PANTHER" id="PTHR33130:SF35">
    <property type="entry name" value="OS05G0556600 PROTEIN"/>
    <property type="match status" value="1"/>
</dbReference>
<dbReference type="AlphaFoldDB" id="A0A0E0L5J4"/>
<dbReference type="Proteomes" id="UP000026962">
    <property type="component" value="Chromosome 5"/>
</dbReference>
<dbReference type="InterPro" id="IPR012438">
    <property type="entry name" value="DUF1639"/>
</dbReference>
<evidence type="ECO:0000313" key="2">
    <source>
        <dbReference type="EnsemblPlants" id="OPUNC05G22850.1"/>
    </source>
</evidence>